<dbReference type="PATRIC" id="fig|1276257.3.peg.210"/>
<dbReference type="EMBL" id="CP006934">
    <property type="protein sequence ID" value="AHI53617.1"/>
    <property type="molecule type" value="Genomic_DNA"/>
</dbReference>
<feature type="transmembrane region" description="Helical" evidence="1">
    <location>
        <begin position="249"/>
        <end position="274"/>
    </location>
</feature>
<feature type="transmembrane region" description="Helical" evidence="1">
    <location>
        <begin position="44"/>
        <end position="66"/>
    </location>
</feature>
<feature type="transmembrane region" description="Helical" evidence="1">
    <location>
        <begin position="222"/>
        <end position="243"/>
    </location>
</feature>
<keyword evidence="1" id="KW-0812">Transmembrane</keyword>
<dbReference type="AlphaFoldDB" id="W6A9B3"/>
<feature type="transmembrane region" description="Helical" evidence="1">
    <location>
        <begin position="7"/>
        <end position="24"/>
    </location>
</feature>
<evidence type="ECO:0000313" key="2">
    <source>
        <dbReference type="EMBL" id="AHI53617.1"/>
    </source>
</evidence>
<feature type="transmembrane region" description="Helical" evidence="1">
    <location>
        <begin position="286"/>
        <end position="306"/>
    </location>
</feature>
<reference evidence="2 3" key="1">
    <citation type="journal article" date="2014" name="Genome Biol. Evol.">
        <title>Molecular evolution of the substrate utilization strategies and putative virulence factors in mosquito-associated Spiroplasma species.</title>
        <authorList>
            <person name="Chang T.H."/>
            <person name="Lo W.S."/>
            <person name="Ku C."/>
            <person name="Chen L.L."/>
            <person name="Kuo C.H."/>
        </authorList>
    </citation>
    <scope>NUCLEOTIDE SEQUENCE [LARGE SCALE GENOMIC DNA]</scope>
    <source>
        <strain evidence="2">Ar-1343</strain>
    </source>
</reference>
<dbReference type="RefSeq" id="WP_025250752.1">
    <property type="nucleotide sequence ID" value="NZ_CP006934.1"/>
</dbReference>
<keyword evidence="1" id="KW-0472">Membrane</keyword>
<protein>
    <recommendedName>
        <fullName evidence="4">Transmembrane protein</fullName>
    </recommendedName>
</protein>
<feature type="transmembrane region" description="Helical" evidence="1">
    <location>
        <begin position="360"/>
        <end position="380"/>
    </location>
</feature>
<accession>W6A9B3</accession>
<evidence type="ECO:0008006" key="4">
    <source>
        <dbReference type="Google" id="ProtNLM"/>
    </source>
</evidence>
<keyword evidence="3" id="KW-1185">Reference proteome</keyword>
<evidence type="ECO:0000313" key="3">
    <source>
        <dbReference type="Proteomes" id="UP000019265"/>
    </source>
</evidence>
<feature type="transmembrane region" description="Helical" evidence="1">
    <location>
        <begin position="392"/>
        <end position="413"/>
    </location>
</feature>
<feature type="transmembrane region" description="Helical" evidence="1">
    <location>
        <begin position="326"/>
        <end position="348"/>
    </location>
</feature>
<dbReference type="STRING" id="1276257.SSABA_v1c02050"/>
<name>W6A9B3_9MOLU</name>
<dbReference type="HOGENOM" id="CLU_662062_0_0_14"/>
<organism evidence="2 3">
    <name type="scientific">Spiroplasma sabaudiense Ar-1343</name>
    <dbReference type="NCBI Taxonomy" id="1276257"/>
    <lineage>
        <taxon>Bacteria</taxon>
        <taxon>Bacillati</taxon>
        <taxon>Mycoplasmatota</taxon>
        <taxon>Mollicutes</taxon>
        <taxon>Entomoplasmatales</taxon>
        <taxon>Spiroplasmataceae</taxon>
        <taxon>Spiroplasma</taxon>
    </lineage>
</organism>
<dbReference type="KEGG" id="ssab:SSABA_v1c02050"/>
<proteinExistence type="predicted"/>
<keyword evidence="1" id="KW-1133">Transmembrane helix</keyword>
<dbReference type="OrthoDB" id="388181at2"/>
<dbReference type="Proteomes" id="UP000019265">
    <property type="component" value="Chromosome"/>
</dbReference>
<gene>
    <name evidence="2" type="ORF">SSABA_v1c02050</name>
</gene>
<sequence>MRIAIKKIVTMMFLLIAYFLYSAFLKKFSDSNVILYTLFDPFKLLILAFIFGIIVSTFKTLFLGWFKNIKGYQTSRHNFLLLSFDETISSLEKLKQLVIKGSHHDIKVQLAGMTKLHYKPIFLNALINDMISSLFKEEPLDKFVVLIDNSKNEILASQKLEEDRLKSKKSEPFFDIKRAYEYNYQGSKPYIGYYNLKQESIEAKGRNDWNILSLQMLKFYTILLYSMLISLVASTLLVPVLLFSIKINIFLTITIIFIVLTTILSIVWHIIYLWKNKAGPRILAKVWIFYSLSILASINIIWSIFSLEAVLKIKTEVNVDEQLFEFLFRLLYCVLSTALLFYIFSTMVEIFRDVYFSKTILFEGVIIPAIIFVLITFINILNISVLDNQITFTTNLTILSTYWIGVWVLTPILKF</sequence>
<evidence type="ECO:0000256" key="1">
    <source>
        <dbReference type="SAM" id="Phobius"/>
    </source>
</evidence>